<dbReference type="EMBL" id="JASJQH010007196">
    <property type="protein sequence ID" value="KAK9712816.1"/>
    <property type="molecule type" value="Genomic_DNA"/>
</dbReference>
<evidence type="ECO:0000256" key="6">
    <source>
        <dbReference type="ARBA" id="ARBA00023136"/>
    </source>
</evidence>
<feature type="transmembrane region" description="Helical" evidence="8">
    <location>
        <begin position="309"/>
        <end position="329"/>
    </location>
</feature>
<sequence length="495" mass="53941">MTTLTIAAYTVSSIVCVVFGAFALYLSKKLQHRNADTEFFLTARNSSNCTKITWSFYAASVGCWTLFGPPSYALDAGIVGLTAYAVATGIPIFIVAFFGNKIQARYPHVLSLSDFVRWRFGNTLQYFVAIIMIFNVATALIAEYTSIGDLFESIIGTTRIPIVVIVGVITMIYTATGGLYVSIVTDQGQAVMSLLFVVIMIIYIAATFRLPLPSQLPPELAPNYLGWGSIATMPISLFAGTCFSEAMWQRVWASEDPRALRRGAIIAMIITTLVIFFLGFCGFLAAWGGLDTSNPNVILFTLLGHGGTAPVWITVIVTMLAVVMNTSAVDSMQNALVDSVSSVFLKSQPVWMSRILVFVVNVPLAIISLKGYQVMNLFLLSNLVTTCFILPVFMGLWQGPGRHMINTVSVFIGCFSGFASVMVYGTIVKGNLKDGMYFTFFAGYQYPPFLLALGFSGIGLIVSGFLISLIFPNYGKKIEVQKVEKVTSKISIIEG</sequence>
<evidence type="ECO:0000313" key="10">
    <source>
        <dbReference type="Proteomes" id="UP001479436"/>
    </source>
</evidence>
<keyword evidence="10" id="KW-1185">Reference proteome</keyword>
<keyword evidence="3" id="KW-0813">Transport</keyword>
<feature type="transmembrane region" description="Helical" evidence="8">
    <location>
        <begin position="350"/>
        <end position="369"/>
    </location>
</feature>
<dbReference type="InterPro" id="IPR038377">
    <property type="entry name" value="Na/Glc_symporter_sf"/>
</dbReference>
<feature type="transmembrane region" description="Helical" evidence="8">
    <location>
        <begin position="375"/>
        <end position="396"/>
    </location>
</feature>
<feature type="transmembrane region" description="Helical" evidence="8">
    <location>
        <begin position="190"/>
        <end position="212"/>
    </location>
</feature>
<feature type="transmembrane region" description="Helical" evidence="8">
    <location>
        <begin position="6"/>
        <end position="26"/>
    </location>
</feature>
<accession>A0ABR2W0X7</accession>
<feature type="transmembrane region" description="Helical" evidence="8">
    <location>
        <begin position="448"/>
        <end position="471"/>
    </location>
</feature>
<dbReference type="PANTHER" id="PTHR48086">
    <property type="entry name" value="SODIUM/PROLINE SYMPORTER-RELATED"/>
    <property type="match status" value="1"/>
</dbReference>
<organism evidence="9 10">
    <name type="scientific">Basidiobolus ranarum</name>
    <dbReference type="NCBI Taxonomy" id="34480"/>
    <lineage>
        <taxon>Eukaryota</taxon>
        <taxon>Fungi</taxon>
        <taxon>Fungi incertae sedis</taxon>
        <taxon>Zoopagomycota</taxon>
        <taxon>Entomophthoromycotina</taxon>
        <taxon>Basidiobolomycetes</taxon>
        <taxon>Basidiobolales</taxon>
        <taxon>Basidiobolaceae</taxon>
        <taxon>Basidiobolus</taxon>
    </lineage>
</organism>
<dbReference type="InterPro" id="IPR050277">
    <property type="entry name" value="Sodium:Solute_Symporter"/>
</dbReference>
<dbReference type="Proteomes" id="UP001479436">
    <property type="component" value="Unassembled WGS sequence"/>
</dbReference>
<reference evidence="9 10" key="1">
    <citation type="submission" date="2023-04" db="EMBL/GenBank/DDBJ databases">
        <title>Genome of Basidiobolus ranarum AG-B5.</title>
        <authorList>
            <person name="Stajich J.E."/>
            <person name="Carter-House D."/>
            <person name="Gryganskyi A."/>
        </authorList>
    </citation>
    <scope>NUCLEOTIDE SEQUENCE [LARGE SCALE GENOMIC DNA]</scope>
    <source>
        <strain evidence="9 10">AG-B5</strain>
    </source>
</reference>
<evidence type="ECO:0000256" key="7">
    <source>
        <dbReference type="RuleBase" id="RU362091"/>
    </source>
</evidence>
<feature type="transmembrane region" description="Helical" evidence="8">
    <location>
        <begin position="78"/>
        <end position="99"/>
    </location>
</feature>
<dbReference type="PANTHER" id="PTHR48086:SF10">
    <property type="entry name" value="AGR155CP"/>
    <property type="match status" value="1"/>
</dbReference>
<gene>
    <name evidence="9" type="ORF">K7432_006888</name>
</gene>
<feature type="transmembrane region" description="Helical" evidence="8">
    <location>
        <begin position="120"/>
        <end position="142"/>
    </location>
</feature>
<dbReference type="Gene3D" id="1.20.1730.10">
    <property type="entry name" value="Sodium/glucose cotransporter"/>
    <property type="match status" value="1"/>
</dbReference>
<evidence type="ECO:0000256" key="8">
    <source>
        <dbReference type="SAM" id="Phobius"/>
    </source>
</evidence>
<evidence type="ECO:0000256" key="5">
    <source>
        <dbReference type="ARBA" id="ARBA00022989"/>
    </source>
</evidence>
<evidence type="ECO:0000256" key="2">
    <source>
        <dbReference type="ARBA" id="ARBA00006434"/>
    </source>
</evidence>
<keyword evidence="6 8" id="KW-0472">Membrane</keyword>
<feature type="transmembrane region" description="Helical" evidence="8">
    <location>
        <begin position="54"/>
        <end position="72"/>
    </location>
</feature>
<keyword evidence="5 8" id="KW-1133">Transmembrane helix</keyword>
<proteinExistence type="inferred from homology"/>
<dbReference type="PROSITE" id="PS50283">
    <property type="entry name" value="NA_SOLUT_SYMP_3"/>
    <property type="match status" value="1"/>
</dbReference>
<feature type="transmembrane region" description="Helical" evidence="8">
    <location>
        <begin position="408"/>
        <end position="428"/>
    </location>
</feature>
<protein>
    <submittedName>
        <fullName evidence="9">Uncharacterized protein</fullName>
    </submittedName>
</protein>
<evidence type="ECO:0000256" key="4">
    <source>
        <dbReference type="ARBA" id="ARBA00022692"/>
    </source>
</evidence>
<dbReference type="Pfam" id="PF00474">
    <property type="entry name" value="SSF"/>
    <property type="match status" value="1"/>
</dbReference>
<evidence type="ECO:0000256" key="3">
    <source>
        <dbReference type="ARBA" id="ARBA00022448"/>
    </source>
</evidence>
<dbReference type="InterPro" id="IPR001734">
    <property type="entry name" value="Na/solute_symporter"/>
</dbReference>
<evidence type="ECO:0000256" key="1">
    <source>
        <dbReference type="ARBA" id="ARBA00004141"/>
    </source>
</evidence>
<keyword evidence="4 8" id="KW-0812">Transmembrane</keyword>
<name>A0ABR2W0X7_9FUNG</name>
<feature type="transmembrane region" description="Helical" evidence="8">
    <location>
        <begin position="264"/>
        <end position="289"/>
    </location>
</feature>
<comment type="caution">
    <text evidence="9">The sequence shown here is derived from an EMBL/GenBank/DDBJ whole genome shotgun (WGS) entry which is preliminary data.</text>
</comment>
<comment type="similarity">
    <text evidence="2 7">Belongs to the sodium:solute symporter (SSF) (TC 2.A.21) family.</text>
</comment>
<comment type="subcellular location">
    <subcellularLocation>
        <location evidence="1">Membrane</location>
        <topology evidence="1">Multi-pass membrane protein</topology>
    </subcellularLocation>
</comment>
<evidence type="ECO:0000313" key="9">
    <source>
        <dbReference type="EMBL" id="KAK9712816.1"/>
    </source>
</evidence>
<feature type="transmembrane region" description="Helical" evidence="8">
    <location>
        <begin position="224"/>
        <end position="243"/>
    </location>
</feature>
<feature type="transmembrane region" description="Helical" evidence="8">
    <location>
        <begin position="162"/>
        <end position="183"/>
    </location>
</feature>